<keyword evidence="2" id="KW-1185">Reference proteome</keyword>
<sequence>MARLHNHPRQIVTMDALHAAMQYTVYSKQQQAVLDNLPRSGRKLVDQPGPPSLCHARAFRSSLLLHKGPQRQALQNSGY</sequence>
<accession>A0A0E0M506</accession>
<dbReference type="AlphaFoldDB" id="A0A0E0M506"/>
<organism evidence="1">
    <name type="scientific">Oryza punctata</name>
    <name type="common">Red rice</name>
    <dbReference type="NCBI Taxonomy" id="4537"/>
    <lineage>
        <taxon>Eukaryota</taxon>
        <taxon>Viridiplantae</taxon>
        <taxon>Streptophyta</taxon>
        <taxon>Embryophyta</taxon>
        <taxon>Tracheophyta</taxon>
        <taxon>Spermatophyta</taxon>
        <taxon>Magnoliopsida</taxon>
        <taxon>Liliopsida</taxon>
        <taxon>Poales</taxon>
        <taxon>Poaceae</taxon>
        <taxon>BOP clade</taxon>
        <taxon>Oryzoideae</taxon>
        <taxon>Oryzeae</taxon>
        <taxon>Oryzinae</taxon>
        <taxon>Oryza</taxon>
    </lineage>
</organism>
<reference evidence="1" key="1">
    <citation type="submission" date="2015-04" db="UniProtKB">
        <authorList>
            <consortium name="EnsemblPlants"/>
        </authorList>
    </citation>
    <scope>IDENTIFICATION</scope>
</reference>
<dbReference type="EnsemblPlants" id="OPUNC10G00480.1">
    <property type="protein sequence ID" value="OPUNC10G00480.1"/>
    <property type="gene ID" value="OPUNC10G00480"/>
</dbReference>
<evidence type="ECO:0000313" key="1">
    <source>
        <dbReference type="EnsemblPlants" id="OPUNC10G00480.1"/>
    </source>
</evidence>
<protein>
    <submittedName>
        <fullName evidence="1">Uncharacterized protein</fullName>
    </submittedName>
</protein>
<proteinExistence type="predicted"/>
<reference evidence="1" key="2">
    <citation type="submission" date="2018-05" db="EMBL/GenBank/DDBJ databases">
        <title>OpunRS2 (Oryza punctata Reference Sequence Version 2).</title>
        <authorList>
            <person name="Zhang J."/>
            <person name="Kudrna D."/>
            <person name="Lee S."/>
            <person name="Talag J."/>
            <person name="Welchert J."/>
            <person name="Wing R.A."/>
        </authorList>
    </citation>
    <scope>NUCLEOTIDE SEQUENCE [LARGE SCALE GENOMIC DNA]</scope>
</reference>
<dbReference type="Gramene" id="OPUNC10G00480.1">
    <property type="protein sequence ID" value="OPUNC10G00480.1"/>
    <property type="gene ID" value="OPUNC10G00480"/>
</dbReference>
<evidence type="ECO:0000313" key="2">
    <source>
        <dbReference type="Proteomes" id="UP000026962"/>
    </source>
</evidence>
<dbReference type="Proteomes" id="UP000026962">
    <property type="component" value="Chromosome 10"/>
</dbReference>
<name>A0A0E0M506_ORYPU</name>
<dbReference type="HOGENOM" id="CLU_2610190_0_0_1"/>